<comment type="function">
    <text evidence="14">Catalyzes the conversion of O-succinyl-L-serine into cysteine, the last step in the cysteine biosynthesis pathway. Can also use O-acetyl-L-serine.</text>
</comment>
<dbReference type="AlphaFoldDB" id="A0A7H9B0J3"/>
<evidence type="ECO:0000256" key="13">
    <source>
        <dbReference type="ARBA" id="ARBA00050981"/>
    </source>
</evidence>
<dbReference type="GeneID" id="59235846"/>
<dbReference type="InterPro" id="IPR001216">
    <property type="entry name" value="P-phosphate_BS"/>
</dbReference>
<dbReference type="InterPro" id="IPR050214">
    <property type="entry name" value="Cys_Synth/Cystath_Beta-Synth"/>
</dbReference>
<evidence type="ECO:0000313" key="21">
    <source>
        <dbReference type="Proteomes" id="UP000509704"/>
    </source>
</evidence>
<dbReference type="GO" id="GO:0006535">
    <property type="term" value="P:cysteine biosynthetic process from serine"/>
    <property type="evidence" value="ECO:0007669"/>
    <property type="project" value="InterPro"/>
</dbReference>
<comment type="subcellular location">
    <subcellularLocation>
        <location evidence="2">Mitochondrion</location>
    </subcellularLocation>
</comment>
<proteinExistence type="inferred from homology"/>
<evidence type="ECO:0000256" key="17">
    <source>
        <dbReference type="ARBA" id="ARBA00079147"/>
    </source>
</evidence>
<dbReference type="FunFam" id="3.40.50.1100:FF:000011">
    <property type="entry name" value="Cysteine synthase (o-acetylserine)"/>
    <property type="match status" value="1"/>
</dbReference>
<evidence type="ECO:0000313" key="20">
    <source>
        <dbReference type="EMBL" id="QLG72148.1"/>
    </source>
</evidence>
<keyword evidence="21" id="KW-1185">Reference proteome</keyword>
<evidence type="ECO:0000256" key="7">
    <source>
        <dbReference type="ARBA" id="ARBA00022679"/>
    </source>
</evidence>
<evidence type="ECO:0000256" key="11">
    <source>
        <dbReference type="ARBA" id="ARBA00023192"/>
    </source>
</evidence>
<reference evidence="20 21" key="1">
    <citation type="submission" date="2020-07" db="EMBL/GenBank/DDBJ databases">
        <title>The yeast mating-type switching endonuclease HO is a domesticated member of an unorthodox homing genetic element family.</title>
        <authorList>
            <person name="Coughlan A.Y."/>
            <person name="Lombardi L."/>
            <person name="Braun-Galleani S."/>
            <person name="Martos A.R."/>
            <person name="Galeote V."/>
            <person name="Bigey F."/>
            <person name="Dequin S."/>
            <person name="Byrne K.P."/>
            <person name="Wolfe K.H."/>
        </authorList>
    </citation>
    <scope>NUCLEOTIDE SEQUENCE [LARGE SCALE GENOMIC DNA]</scope>
    <source>
        <strain evidence="20 21">NRRL Y-6702</strain>
    </source>
</reference>
<dbReference type="Pfam" id="PF00291">
    <property type="entry name" value="PALP"/>
    <property type="match status" value="1"/>
</dbReference>
<evidence type="ECO:0000256" key="2">
    <source>
        <dbReference type="ARBA" id="ARBA00004173"/>
    </source>
</evidence>
<evidence type="ECO:0000256" key="14">
    <source>
        <dbReference type="ARBA" id="ARBA00058228"/>
    </source>
</evidence>
<evidence type="ECO:0000256" key="8">
    <source>
        <dbReference type="ARBA" id="ARBA00022898"/>
    </source>
</evidence>
<dbReference type="GO" id="GO:0004124">
    <property type="term" value="F:cysteine synthase activity"/>
    <property type="evidence" value="ECO:0007669"/>
    <property type="project" value="UniProtKB-EC"/>
</dbReference>
<organism evidence="20 21">
    <name type="scientific">Zygotorulaspora mrakii</name>
    <name type="common">Zygosaccharomyces mrakii</name>
    <dbReference type="NCBI Taxonomy" id="42260"/>
    <lineage>
        <taxon>Eukaryota</taxon>
        <taxon>Fungi</taxon>
        <taxon>Dikarya</taxon>
        <taxon>Ascomycota</taxon>
        <taxon>Saccharomycotina</taxon>
        <taxon>Saccharomycetes</taxon>
        <taxon>Saccharomycetales</taxon>
        <taxon>Saccharomycetaceae</taxon>
        <taxon>Zygotorulaspora</taxon>
    </lineage>
</organism>
<comment type="catalytic activity">
    <reaction evidence="13">
        <text>O-succinyl-L-serine + hydrogen sulfide = L-cysteine + succinate</text>
        <dbReference type="Rhea" id="RHEA:53816"/>
        <dbReference type="ChEBI" id="CHEBI:29919"/>
        <dbReference type="ChEBI" id="CHEBI:30031"/>
        <dbReference type="ChEBI" id="CHEBI:35235"/>
        <dbReference type="ChEBI" id="CHEBI:136856"/>
    </reaction>
</comment>
<sequence length="353" mass="38316">MVFNGGILASRGLTDAVGKTPLIRLNKISAHLGRNVWGKAEFQNPGGSVKDRAALYLIQQAEKNGHLDPNKPDPTIVEGSAGNTAIGLAHIARARGYRTVFFMPDSQSPNKSELLKSLGSEVHRVPVVPISNPLNFNNRARDLAKSLPNAVWTNQFDNPANWQAHYHTTGPEIFSQLRSAGLSTDAFTCSSGTGGTFSGVAKYLYEATEGNCKLVVADSPGSVNYPYIKFGSMETEGSSFTEGIGNKRITENLKEGLEAIKDVDALLVPDEETIVMIFKLLDEEGIYVGGTAALNVVAACKVAQTLPEGSNVATILCDSGFKYSQRILSKRWLKEKKFYHIIPKHLLKYASLD</sequence>
<dbReference type="Proteomes" id="UP000509704">
    <property type="component" value="Chromosome 3"/>
</dbReference>
<dbReference type="Gene3D" id="3.40.50.1100">
    <property type="match status" value="2"/>
</dbReference>
<evidence type="ECO:0000256" key="18">
    <source>
        <dbReference type="ARBA" id="ARBA00081847"/>
    </source>
</evidence>
<comment type="similarity">
    <text evidence="4">Belongs to the cysteine synthase/cystathionine beta-synthase family.</text>
</comment>
<evidence type="ECO:0000256" key="9">
    <source>
        <dbReference type="ARBA" id="ARBA00022946"/>
    </source>
</evidence>
<evidence type="ECO:0000256" key="3">
    <source>
        <dbReference type="ARBA" id="ARBA00004962"/>
    </source>
</evidence>
<evidence type="ECO:0000256" key="15">
    <source>
        <dbReference type="ARBA" id="ARBA00072087"/>
    </source>
</evidence>
<dbReference type="InterPro" id="IPR001926">
    <property type="entry name" value="TrpB-like_PALP"/>
</dbReference>
<dbReference type="SUPFAM" id="SSF53686">
    <property type="entry name" value="Tryptophan synthase beta subunit-like PLP-dependent enzymes"/>
    <property type="match status" value="1"/>
</dbReference>
<dbReference type="RefSeq" id="XP_037143876.1">
    <property type="nucleotide sequence ID" value="XM_037287981.1"/>
</dbReference>
<comment type="cofactor">
    <cofactor evidence="1">
        <name>pyridoxal 5'-phosphate</name>
        <dbReference type="ChEBI" id="CHEBI:597326"/>
    </cofactor>
</comment>
<dbReference type="OrthoDB" id="10259545at2759"/>
<keyword evidence="9" id="KW-0809">Transit peptide</keyword>
<dbReference type="InterPro" id="IPR036052">
    <property type="entry name" value="TrpB-like_PALP_sf"/>
</dbReference>
<evidence type="ECO:0000256" key="12">
    <source>
        <dbReference type="ARBA" id="ARBA00047931"/>
    </source>
</evidence>
<dbReference type="PROSITE" id="PS00901">
    <property type="entry name" value="CYS_SYNTHASE"/>
    <property type="match status" value="1"/>
</dbReference>
<evidence type="ECO:0000259" key="19">
    <source>
        <dbReference type="Pfam" id="PF00291"/>
    </source>
</evidence>
<dbReference type="CDD" id="cd01561">
    <property type="entry name" value="CBS_like"/>
    <property type="match status" value="1"/>
</dbReference>
<evidence type="ECO:0000256" key="4">
    <source>
        <dbReference type="ARBA" id="ARBA00007103"/>
    </source>
</evidence>
<protein>
    <recommendedName>
        <fullName evidence="15">Cysteine synthase 1</fullName>
        <ecNumber evidence="5">2.5.1.47</ecNumber>
    </recommendedName>
    <alternativeName>
        <fullName evidence="16">O-acetylserine (thiol)-lyase 1</fullName>
    </alternativeName>
    <alternativeName>
        <fullName evidence="17">O-acetylserine sulfhydrylase 1</fullName>
    </alternativeName>
    <alternativeName>
        <fullName evidence="18">O-succinylserine sulfhydrylase</fullName>
    </alternativeName>
</protein>
<keyword evidence="8" id="KW-0663">Pyridoxal phosphate</keyword>
<gene>
    <name evidence="20" type="ORF">HG535_0C05020</name>
</gene>
<evidence type="ECO:0000256" key="6">
    <source>
        <dbReference type="ARBA" id="ARBA00022605"/>
    </source>
</evidence>
<evidence type="ECO:0000256" key="1">
    <source>
        <dbReference type="ARBA" id="ARBA00001933"/>
    </source>
</evidence>
<evidence type="ECO:0000256" key="5">
    <source>
        <dbReference type="ARBA" id="ARBA00012681"/>
    </source>
</evidence>
<dbReference type="GO" id="GO:0005739">
    <property type="term" value="C:mitochondrion"/>
    <property type="evidence" value="ECO:0007669"/>
    <property type="project" value="UniProtKB-SubCell"/>
</dbReference>
<dbReference type="EC" id="2.5.1.47" evidence="5"/>
<keyword evidence="6" id="KW-0028">Amino-acid biosynthesis</keyword>
<name>A0A7H9B0J3_ZYGMR</name>
<keyword evidence="11" id="KW-0198">Cysteine biosynthesis</keyword>
<dbReference type="PANTHER" id="PTHR10314">
    <property type="entry name" value="CYSTATHIONINE BETA-SYNTHASE"/>
    <property type="match status" value="1"/>
</dbReference>
<keyword evidence="10" id="KW-0496">Mitochondrion</keyword>
<dbReference type="KEGG" id="zmk:HG535_0C05020"/>
<comment type="catalytic activity">
    <reaction evidence="12">
        <text>O-acetyl-L-serine + hydrogen sulfide = L-cysteine + acetate</text>
        <dbReference type="Rhea" id="RHEA:14829"/>
        <dbReference type="ChEBI" id="CHEBI:29919"/>
        <dbReference type="ChEBI" id="CHEBI:30089"/>
        <dbReference type="ChEBI" id="CHEBI:35235"/>
        <dbReference type="ChEBI" id="CHEBI:58340"/>
        <dbReference type="EC" id="2.5.1.47"/>
    </reaction>
</comment>
<keyword evidence="7" id="KW-0808">Transferase</keyword>
<comment type="pathway">
    <text evidence="3">Amino-acid biosynthesis; L-cysteine biosynthesis; L-cysteine from L-serine: step 2/2.</text>
</comment>
<dbReference type="EMBL" id="CP058606">
    <property type="protein sequence ID" value="QLG72148.1"/>
    <property type="molecule type" value="Genomic_DNA"/>
</dbReference>
<accession>A0A7H9B0J3</accession>
<evidence type="ECO:0000256" key="10">
    <source>
        <dbReference type="ARBA" id="ARBA00023128"/>
    </source>
</evidence>
<evidence type="ECO:0000256" key="16">
    <source>
        <dbReference type="ARBA" id="ARBA00078262"/>
    </source>
</evidence>
<feature type="domain" description="Tryptophan synthase beta chain-like PALP" evidence="19">
    <location>
        <begin position="14"/>
        <end position="318"/>
    </location>
</feature>